<reference evidence="3" key="1">
    <citation type="journal article" date="2019" name="Int. J. Syst. Evol. Microbiol.">
        <title>The Global Catalogue of Microorganisms (GCM) 10K type strain sequencing project: providing services to taxonomists for standard genome sequencing and annotation.</title>
        <authorList>
            <consortium name="The Broad Institute Genomics Platform"/>
            <consortium name="The Broad Institute Genome Sequencing Center for Infectious Disease"/>
            <person name="Wu L."/>
            <person name="Ma J."/>
        </authorList>
    </citation>
    <scope>NUCLEOTIDE SEQUENCE [LARGE SCALE GENOMIC DNA]</scope>
    <source>
        <strain evidence="3">JCM 32226</strain>
    </source>
</reference>
<gene>
    <name evidence="2" type="ORF">GCM10023095_07450</name>
</gene>
<protein>
    <submittedName>
        <fullName evidence="2">LysM peptidoglycan-binding domain-containing protein</fullName>
    </submittedName>
</protein>
<dbReference type="PANTHER" id="PTHR34700:SF4">
    <property type="entry name" value="PHAGE-LIKE ELEMENT PBSX PROTEIN XKDP"/>
    <property type="match status" value="1"/>
</dbReference>
<accession>A0ABP8Q017</accession>
<dbReference type="PANTHER" id="PTHR34700">
    <property type="entry name" value="POTASSIUM BINDING PROTEIN KBP"/>
    <property type="match status" value="1"/>
</dbReference>
<dbReference type="EMBL" id="BAABFC010000004">
    <property type="protein sequence ID" value="GAA4494984.1"/>
    <property type="molecule type" value="Genomic_DNA"/>
</dbReference>
<dbReference type="CDD" id="cd00118">
    <property type="entry name" value="LysM"/>
    <property type="match status" value="1"/>
</dbReference>
<dbReference type="Pfam" id="PF01476">
    <property type="entry name" value="LysM"/>
    <property type="match status" value="1"/>
</dbReference>
<evidence type="ECO:0000313" key="3">
    <source>
        <dbReference type="Proteomes" id="UP001501321"/>
    </source>
</evidence>
<evidence type="ECO:0000313" key="2">
    <source>
        <dbReference type="EMBL" id="GAA4494984.1"/>
    </source>
</evidence>
<keyword evidence="3" id="KW-1185">Reference proteome</keyword>
<organism evidence="2 3">
    <name type="scientific">Pseudaeromonas paramecii</name>
    <dbReference type="NCBI Taxonomy" id="2138166"/>
    <lineage>
        <taxon>Bacteria</taxon>
        <taxon>Pseudomonadati</taxon>
        <taxon>Pseudomonadota</taxon>
        <taxon>Gammaproteobacteria</taxon>
        <taxon>Aeromonadales</taxon>
        <taxon>Aeromonadaceae</taxon>
        <taxon>Pseudaeromonas</taxon>
    </lineage>
</organism>
<sequence>MCGALLSFVAAAQTLALKENHPQTYVVKKGDTLWDISAHFLKSPWLWPRLWQANPQVKNPHLIYPGDLLTLIWVDGEPRLVRKPTIKLSPTMRVEPKASPIPVLSFDEIGPFLTSNHVFEADVDLDKLPYVLGENENSIAMQEGQTLFVRGALQPGVSYAIYRPGELYKDRVTKEALGREALLSGLGVAQQAYAEDRSVLTVTRSYREIRQGDRLIPVPSQESLNAYFSPQPGTLHNEQAYVVDTPYKVTSVGKFDVVLINRGARDQVQPGDVFSVLRPGAKVVDSGANDVSYREYGSAGDKLFASDSEVLPNDRVGEVMVIKVYDKLSMAFVMNSQNMVRKGYALANP</sequence>
<dbReference type="InterPro" id="IPR036779">
    <property type="entry name" value="LysM_dom_sf"/>
</dbReference>
<name>A0ABP8Q017_9GAMM</name>
<evidence type="ECO:0000259" key="1">
    <source>
        <dbReference type="PROSITE" id="PS51782"/>
    </source>
</evidence>
<feature type="domain" description="LysM" evidence="1">
    <location>
        <begin position="23"/>
        <end position="71"/>
    </location>
</feature>
<dbReference type="Gene3D" id="3.10.350.10">
    <property type="entry name" value="LysM domain"/>
    <property type="match status" value="1"/>
</dbReference>
<dbReference type="InterPro" id="IPR018392">
    <property type="entry name" value="LysM"/>
</dbReference>
<dbReference type="Proteomes" id="UP001501321">
    <property type="component" value="Unassembled WGS sequence"/>
</dbReference>
<comment type="caution">
    <text evidence="2">The sequence shown here is derived from an EMBL/GenBank/DDBJ whole genome shotgun (WGS) entry which is preliminary data.</text>
</comment>
<dbReference type="PROSITE" id="PS51782">
    <property type="entry name" value="LYSM"/>
    <property type="match status" value="1"/>
</dbReference>
<proteinExistence type="predicted"/>
<dbReference type="SUPFAM" id="SSF54106">
    <property type="entry name" value="LysM domain"/>
    <property type="match status" value="1"/>
</dbReference>
<dbReference type="InterPro" id="IPR052196">
    <property type="entry name" value="Bact_Kbp"/>
</dbReference>
<dbReference type="SMART" id="SM00257">
    <property type="entry name" value="LysM"/>
    <property type="match status" value="1"/>
</dbReference>